<sequence length="174" mass="18725">MKPNNIDLTVIAGILERGKQDPTALKIHKRVEGTWNFAQGAPAFTATMAHGTQTTTLHVDIAPGFGGAGLAPDPLQYMLLGLGSCYAATVVTIAALENTEVTDLQVIAESHADVSSVYDIADNPLMERVSVIVKITADVDDDTLNRWQQSARDKCPFAYTVMSAVPLETRIERA</sequence>
<dbReference type="Proteomes" id="UP000298313">
    <property type="component" value="Unassembled WGS sequence"/>
</dbReference>
<keyword evidence="2" id="KW-1185">Reference proteome</keyword>
<organism evidence="1 2">
    <name type="scientific">Cryobacterium fucosi</name>
    <dbReference type="NCBI Taxonomy" id="1259157"/>
    <lineage>
        <taxon>Bacteria</taxon>
        <taxon>Bacillati</taxon>
        <taxon>Actinomycetota</taxon>
        <taxon>Actinomycetes</taxon>
        <taxon>Micrococcales</taxon>
        <taxon>Microbacteriaceae</taxon>
        <taxon>Cryobacterium</taxon>
    </lineage>
</organism>
<reference evidence="1 2" key="1">
    <citation type="submission" date="2019-03" db="EMBL/GenBank/DDBJ databases">
        <title>Genomics of glacier-inhabiting Cryobacterium strains.</title>
        <authorList>
            <person name="Liu Q."/>
            <person name="Xin Y.-H."/>
        </authorList>
    </citation>
    <scope>NUCLEOTIDE SEQUENCE [LARGE SCALE GENOMIC DNA]</scope>
    <source>
        <strain evidence="1 2">Hh4</strain>
    </source>
</reference>
<dbReference type="Pfam" id="PF02566">
    <property type="entry name" value="OsmC"/>
    <property type="match status" value="1"/>
</dbReference>
<dbReference type="InterPro" id="IPR015946">
    <property type="entry name" value="KH_dom-like_a/b"/>
</dbReference>
<comment type="caution">
    <text evidence="1">The sequence shown here is derived from an EMBL/GenBank/DDBJ whole genome shotgun (WGS) entry which is preliminary data.</text>
</comment>
<accession>A0A4R9B6Z6</accession>
<evidence type="ECO:0000313" key="2">
    <source>
        <dbReference type="Proteomes" id="UP000298313"/>
    </source>
</evidence>
<dbReference type="InterPro" id="IPR052924">
    <property type="entry name" value="OsmC/Ohr_hydroprdx_reductase"/>
</dbReference>
<dbReference type="EMBL" id="SOHH01000066">
    <property type="protein sequence ID" value="TFD76929.1"/>
    <property type="molecule type" value="Genomic_DNA"/>
</dbReference>
<name>A0A4R9B6Z6_9MICO</name>
<evidence type="ECO:0000313" key="1">
    <source>
        <dbReference type="EMBL" id="TFD76929.1"/>
    </source>
</evidence>
<dbReference type="OrthoDB" id="9811389at2"/>
<dbReference type="PANTHER" id="PTHR35368">
    <property type="entry name" value="HYDROPEROXIDE REDUCTASE"/>
    <property type="match status" value="1"/>
</dbReference>
<dbReference type="PANTHER" id="PTHR35368:SF1">
    <property type="entry name" value="HYDROPEROXIDE REDUCTASE"/>
    <property type="match status" value="1"/>
</dbReference>
<dbReference type="Gene3D" id="3.30.300.20">
    <property type="match status" value="1"/>
</dbReference>
<gene>
    <name evidence="1" type="ORF">E3T48_09260</name>
</gene>
<protein>
    <submittedName>
        <fullName evidence="1">OsmC family peroxiredoxin</fullName>
    </submittedName>
</protein>
<dbReference type="InterPro" id="IPR036102">
    <property type="entry name" value="OsmC/Ohrsf"/>
</dbReference>
<dbReference type="InterPro" id="IPR003718">
    <property type="entry name" value="OsmC/Ohr_fam"/>
</dbReference>
<dbReference type="AlphaFoldDB" id="A0A4R9B6Z6"/>
<dbReference type="SUPFAM" id="SSF82784">
    <property type="entry name" value="OsmC-like"/>
    <property type="match status" value="1"/>
</dbReference>
<proteinExistence type="predicted"/>